<dbReference type="Proteomes" id="UP000039324">
    <property type="component" value="Unassembled WGS sequence"/>
</dbReference>
<dbReference type="EMBL" id="CDSF01000112">
    <property type="protein sequence ID" value="CEP01364.1"/>
    <property type="molecule type" value="Genomic_DNA"/>
</dbReference>
<name>A0A0G4J1Z0_PLABS</name>
<organism evidence="1 2">
    <name type="scientific">Plasmodiophora brassicae</name>
    <name type="common">Clubroot disease agent</name>
    <dbReference type="NCBI Taxonomy" id="37360"/>
    <lineage>
        <taxon>Eukaryota</taxon>
        <taxon>Sar</taxon>
        <taxon>Rhizaria</taxon>
        <taxon>Endomyxa</taxon>
        <taxon>Phytomyxea</taxon>
        <taxon>Plasmodiophorida</taxon>
        <taxon>Plasmodiophoridae</taxon>
        <taxon>Plasmodiophora</taxon>
    </lineage>
</organism>
<accession>A0A0G4J1Z0</accession>
<gene>
    <name evidence="1" type="ORF">PBRA_001970</name>
</gene>
<reference evidence="1 2" key="1">
    <citation type="submission" date="2015-02" db="EMBL/GenBank/DDBJ databases">
        <authorList>
            <person name="Chooi Y.-H."/>
        </authorList>
    </citation>
    <scope>NUCLEOTIDE SEQUENCE [LARGE SCALE GENOMIC DNA]</scope>
    <source>
        <strain evidence="1">E3</strain>
    </source>
</reference>
<proteinExistence type="predicted"/>
<protein>
    <submittedName>
        <fullName evidence="1">Uncharacterized protein</fullName>
    </submittedName>
</protein>
<dbReference type="AlphaFoldDB" id="A0A0G4J1Z0"/>
<evidence type="ECO:0000313" key="1">
    <source>
        <dbReference type="EMBL" id="CEP01364.1"/>
    </source>
</evidence>
<keyword evidence="2" id="KW-1185">Reference proteome</keyword>
<sequence>MVENGKDTDQHAHNDVEQDAHFDMHATPMSTGWDFHSSVTTEADQVITRGPALMAITTRVTMTNVAITEVTTRTTTTGTKITITTATTTMIITTTMTIIITTTRTMVGYSCNLYHQPCPILTFRLRSRP</sequence>
<evidence type="ECO:0000313" key="2">
    <source>
        <dbReference type="Proteomes" id="UP000039324"/>
    </source>
</evidence>